<accession>A0ABD1V4Q5</accession>
<keyword evidence="4" id="KW-1185">Reference proteome</keyword>
<proteinExistence type="predicted"/>
<dbReference type="Proteomes" id="UP001604336">
    <property type="component" value="Unassembled WGS sequence"/>
</dbReference>
<comment type="caution">
    <text evidence="3">The sequence shown here is derived from an EMBL/GenBank/DDBJ whole genome shotgun (WGS) entry which is preliminary data.</text>
</comment>
<protein>
    <submittedName>
        <fullName evidence="3">Myb DNA-bind 3 domain-containing protein</fullName>
    </submittedName>
</protein>
<feature type="region of interest" description="Disordered" evidence="1">
    <location>
        <begin position="180"/>
        <end position="200"/>
    </location>
</feature>
<sequence>MGGQRGKTKEPMSWSDENEHAFIGILYDNVKSGKLQCSTFTKDEWGKINKDMVVVRIMGVERLKGKWNRLRKVNCLFSELLGHTCVTWDPNVNQVNAAEEVWQHFYTINKAEYRTFKKEGCKHYELLGEIFGGTTAIGGLGNASTQLPPTSNEERQLEDDFLSRRVHVYVENDDDDEITNTHRCDAGTSNERRHKEPKISRSGKLEACMAQWSSTISMRNDETKLRTLNLKEKLARIQGKSSNQSGDSEATSSDPYSNMVCQNILNNMEGVSNEVYMKAIKAFKDPDFRMSFVLMLEIRRGPILELL</sequence>
<name>A0ABD1V4Q5_9LAMI</name>
<dbReference type="PANTHER" id="PTHR47584">
    <property type="match status" value="1"/>
</dbReference>
<dbReference type="Pfam" id="PF12776">
    <property type="entry name" value="Myb_DNA-bind_3"/>
    <property type="match status" value="1"/>
</dbReference>
<evidence type="ECO:0000259" key="2">
    <source>
        <dbReference type="Pfam" id="PF12776"/>
    </source>
</evidence>
<organism evidence="3 4">
    <name type="scientific">Abeliophyllum distichum</name>
    <dbReference type="NCBI Taxonomy" id="126358"/>
    <lineage>
        <taxon>Eukaryota</taxon>
        <taxon>Viridiplantae</taxon>
        <taxon>Streptophyta</taxon>
        <taxon>Embryophyta</taxon>
        <taxon>Tracheophyta</taxon>
        <taxon>Spermatophyta</taxon>
        <taxon>Magnoliopsida</taxon>
        <taxon>eudicotyledons</taxon>
        <taxon>Gunneridae</taxon>
        <taxon>Pentapetalae</taxon>
        <taxon>asterids</taxon>
        <taxon>lamiids</taxon>
        <taxon>Lamiales</taxon>
        <taxon>Oleaceae</taxon>
        <taxon>Forsythieae</taxon>
        <taxon>Abeliophyllum</taxon>
    </lineage>
</organism>
<feature type="compositionally biased region" description="Polar residues" evidence="1">
    <location>
        <begin position="239"/>
        <end position="256"/>
    </location>
</feature>
<reference evidence="4" key="1">
    <citation type="submission" date="2024-07" db="EMBL/GenBank/DDBJ databases">
        <title>Two chromosome-level genome assemblies of Korean endemic species Abeliophyllum distichum and Forsythia ovata (Oleaceae).</title>
        <authorList>
            <person name="Jang H."/>
        </authorList>
    </citation>
    <scope>NUCLEOTIDE SEQUENCE [LARGE SCALE GENOMIC DNA]</scope>
</reference>
<dbReference type="AlphaFoldDB" id="A0ABD1V4Q5"/>
<feature type="domain" description="Myb/SANT-like" evidence="2">
    <location>
        <begin position="13"/>
        <end position="104"/>
    </location>
</feature>
<evidence type="ECO:0000313" key="4">
    <source>
        <dbReference type="Proteomes" id="UP001604336"/>
    </source>
</evidence>
<evidence type="ECO:0000313" key="3">
    <source>
        <dbReference type="EMBL" id="KAL2532317.1"/>
    </source>
</evidence>
<gene>
    <name evidence="3" type="ORF">Adt_05668</name>
</gene>
<dbReference type="InterPro" id="IPR024752">
    <property type="entry name" value="Myb/SANT-like_dom"/>
</dbReference>
<feature type="compositionally biased region" description="Basic and acidic residues" evidence="1">
    <location>
        <begin position="180"/>
        <end position="199"/>
    </location>
</feature>
<dbReference type="PANTHER" id="PTHR47584:SF14">
    <property type="entry name" value="L10-INTERACTING MYB DOMAIN-CONTAINING PROTEIN-LIKE"/>
    <property type="match status" value="1"/>
</dbReference>
<dbReference type="InterPro" id="IPR045026">
    <property type="entry name" value="LIMYB"/>
</dbReference>
<dbReference type="EMBL" id="JBFOLK010000002">
    <property type="protein sequence ID" value="KAL2532317.1"/>
    <property type="molecule type" value="Genomic_DNA"/>
</dbReference>
<feature type="region of interest" description="Disordered" evidence="1">
    <location>
        <begin position="236"/>
        <end position="256"/>
    </location>
</feature>
<evidence type="ECO:0000256" key="1">
    <source>
        <dbReference type="SAM" id="MobiDB-lite"/>
    </source>
</evidence>